<evidence type="ECO:0000313" key="10">
    <source>
        <dbReference type="Proteomes" id="UP000029579"/>
    </source>
</evidence>
<dbReference type="PANTHER" id="PTHR33992">
    <property type="entry name" value="RIBONUCLEASE P PROTEIN COMPONENT"/>
    <property type="match status" value="1"/>
</dbReference>
<reference evidence="9 10" key="1">
    <citation type="submission" date="2014-07" db="EMBL/GenBank/DDBJ databases">
        <authorList>
            <person name="McCorrison J."/>
            <person name="Sanka R."/>
            <person name="Torralba M."/>
            <person name="Gillis M."/>
            <person name="Haft D.H."/>
            <person name="Methe B."/>
            <person name="Sutton G."/>
            <person name="Nelson K.E."/>
        </authorList>
    </citation>
    <scope>NUCLEOTIDE SEQUENCE [LARGE SCALE GENOMIC DNA]</scope>
    <source>
        <strain evidence="9 10">S7-1-13</strain>
    </source>
</reference>
<organism evidence="9 10">
    <name type="scientific">Anaerococcus lactolyticus S7-1-13</name>
    <dbReference type="NCBI Taxonomy" id="1284686"/>
    <lineage>
        <taxon>Bacteria</taxon>
        <taxon>Bacillati</taxon>
        <taxon>Bacillota</taxon>
        <taxon>Tissierellia</taxon>
        <taxon>Tissierellales</taxon>
        <taxon>Peptoniphilaceae</taxon>
        <taxon>Anaerococcus</taxon>
    </lineage>
</organism>
<keyword evidence="5 7" id="KW-0378">Hydrolase</keyword>
<dbReference type="PANTHER" id="PTHR33992:SF1">
    <property type="entry name" value="RIBONUCLEASE P PROTEIN COMPONENT"/>
    <property type="match status" value="1"/>
</dbReference>
<evidence type="ECO:0000256" key="5">
    <source>
        <dbReference type="ARBA" id="ARBA00022801"/>
    </source>
</evidence>
<dbReference type="EC" id="3.1.26.5" evidence="7 8"/>
<gene>
    <name evidence="7" type="primary">rnpA</name>
    <name evidence="9" type="ORF">HMPREF1630_01045</name>
</gene>
<protein>
    <recommendedName>
        <fullName evidence="7 8">Ribonuclease P protein component</fullName>
        <shortName evidence="7">RNase P protein</shortName>
        <shortName evidence="7">RNaseP protein</shortName>
        <ecNumber evidence="7 8">3.1.26.5</ecNumber>
    </recommendedName>
    <alternativeName>
        <fullName evidence="7">Protein C5</fullName>
    </alternativeName>
</protein>
<dbReference type="RefSeq" id="WP_004827225.1">
    <property type="nucleotide sequence ID" value="NZ_JRMW01000016.1"/>
</dbReference>
<dbReference type="EMBL" id="JRMW01000016">
    <property type="protein sequence ID" value="KGF05346.1"/>
    <property type="molecule type" value="Genomic_DNA"/>
</dbReference>
<dbReference type="HAMAP" id="MF_00227">
    <property type="entry name" value="RNase_P"/>
    <property type="match status" value="1"/>
</dbReference>
<dbReference type="AlphaFoldDB" id="A0A095X6Q8"/>
<comment type="similarity">
    <text evidence="7">Belongs to the RnpA family.</text>
</comment>
<evidence type="ECO:0000313" key="9">
    <source>
        <dbReference type="EMBL" id="KGF05346.1"/>
    </source>
</evidence>
<evidence type="ECO:0000256" key="2">
    <source>
        <dbReference type="ARBA" id="ARBA00022694"/>
    </source>
</evidence>
<dbReference type="GO" id="GO:0001682">
    <property type="term" value="P:tRNA 5'-leader removal"/>
    <property type="evidence" value="ECO:0007669"/>
    <property type="project" value="UniProtKB-UniRule"/>
</dbReference>
<evidence type="ECO:0000256" key="6">
    <source>
        <dbReference type="ARBA" id="ARBA00022884"/>
    </source>
</evidence>
<sequence length="116" mass="13807">MEKRLSLKKDKDFKKVYKKNFACYNRDFTVLVRDNDLKNPRFGFTISKKIGKAHSRNQLKRKLREIARINYANLNGVDIVIIPKKHTTEFDYQRLKSSLGHALNQAFRKKKIFYAK</sequence>
<dbReference type="eggNOG" id="COG0594">
    <property type="taxonomic scope" value="Bacteria"/>
</dbReference>
<dbReference type="Pfam" id="PF00825">
    <property type="entry name" value="Ribonuclease_P"/>
    <property type="match status" value="1"/>
</dbReference>
<dbReference type="InterPro" id="IPR014721">
    <property type="entry name" value="Ribsml_uS5_D2-typ_fold_subgr"/>
</dbReference>
<dbReference type="OrthoDB" id="9810867at2"/>
<evidence type="ECO:0000256" key="8">
    <source>
        <dbReference type="NCBIfam" id="TIGR00188"/>
    </source>
</evidence>
<dbReference type="InterPro" id="IPR000100">
    <property type="entry name" value="RNase_P"/>
</dbReference>
<keyword evidence="4 7" id="KW-0255">Endonuclease</keyword>
<comment type="function">
    <text evidence="1 7">RNaseP catalyzes the removal of the 5'-leader sequence from pre-tRNA to produce the mature 5'-terminus. It can also cleave other RNA substrates such as 4.5S RNA. The protein component plays an auxiliary but essential role in vivo by binding to the 5'-leader sequence and broadening the substrate specificity of the ribozyme.</text>
</comment>
<keyword evidence="6 7" id="KW-0694">RNA-binding</keyword>
<comment type="catalytic activity">
    <reaction evidence="7">
        <text>Endonucleolytic cleavage of RNA, removing 5'-extranucleotides from tRNA precursor.</text>
        <dbReference type="EC" id="3.1.26.5"/>
    </reaction>
</comment>
<dbReference type="InterPro" id="IPR020539">
    <property type="entry name" value="RNase_P_CS"/>
</dbReference>
<dbReference type="GO" id="GO:0042781">
    <property type="term" value="F:3'-tRNA processing endoribonuclease activity"/>
    <property type="evidence" value="ECO:0007669"/>
    <property type="project" value="TreeGrafter"/>
</dbReference>
<dbReference type="PROSITE" id="PS00648">
    <property type="entry name" value="RIBONUCLEASE_P"/>
    <property type="match status" value="1"/>
</dbReference>
<evidence type="ECO:0000256" key="1">
    <source>
        <dbReference type="ARBA" id="ARBA00002663"/>
    </source>
</evidence>
<name>A0A095X6Q8_9FIRM</name>
<comment type="subunit">
    <text evidence="7">Consists of a catalytic RNA component (M1 or rnpB) and a protein subunit.</text>
</comment>
<accession>A0A095X6Q8</accession>
<evidence type="ECO:0000256" key="7">
    <source>
        <dbReference type="HAMAP-Rule" id="MF_00227"/>
    </source>
</evidence>
<dbReference type="Gene3D" id="3.30.230.10">
    <property type="match status" value="1"/>
</dbReference>
<dbReference type="SUPFAM" id="SSF54211">
    <property type="entry name" value="Ribosomal protein S5 domain 2-like"/>
    <property type="match status" value="1"/>
</dbReference>
<proteinExistence type="inferred from homology"/>
<dbReference type="Proteomes" id="UP000029579">
    <property type="component" value="Unassembled WGS sequence"/>
</dbReference>
<keyword evidence="2 7" id="KW-0819">tRNA processing</keyword>
<dbReference type="GO" id="GO:0000049">
    <property type="term" value="F:tRNA binding"/>
    <property type="evidence" value="ECO:0007669"/>
    <property type="project" value="UniProtKB-UniRule"/>
</dbReference>
<comment type="caution">
    <text evidence="9">The sequence shown here is derived from an EMBL/GenBank/DDBJ whole genome shotgun (WGS) entry which is preliminary data.</text>
</comment>
<keyword evidence="3 7" id="KW-0540">Nuclease</keyword>
<evidence type="ECO:0000256" key="3">
    <source>
        <dbReference type="ARBA" id="ARBA00022722"/>
    </source>
</evidence>
<evidence type="ECO:0000256" key="4">
    <source>
        <dbReference type="ARBA" id="ARBA00022759"/>
    </source>
</evidence>
<dbReference type="InterPro" id="IPR020568">
    <property type="entry name" value="Ribosomal_Su5_D2-typ_SF"/>
</dbReference>
<dbReference type="GO" id="GO:0004526">
    <property type="term" value="F:ribonuclease P activity"/>
    <property type="evidence" value="ECO:0007669"/>
    <property type="project" value="UniProtKB-UniRule"/>
</dbReference>
<dbReference type="NCBIfam" id="TIGR00188">
    <property type="entry name" value="rnpA"/>
    <property type="match status" value="1"/>
</dbReference>
<dbReference type="GO" id="GO:0030677">
    <property type="term" value="C:ribonuclease P complex"/>
    <property type="evidence" value="ECO:0007669"/>
    <property type="project" value="TreeGrafter"/>
</dbReference>